<proteinExistence type="predicted"/>
<reference evidence="1" key="1">
    <citation type="journal article" date="2018" name="Genome Biol.">
        <title>SKESA: strategic k-mer extension for scrupulous assemblies.</title>
        <authorList>
            <person name="Souvorov A."/>
            <person name="Agarwala R."/>
            <person name="Lipman D.J."/>
        </authorList>
    </citation>
    <scope>NUCLEOTIDE SEQUENCE</scope>
    <source>
        <strain evidence="1">MA.JE_S09-001881</strain>
    </source>
</reference>
<sequence length="54" mass="6122">MLLTLQEFLNQFMCISRTKAITLIEERQKAIDYMDAGIKRHSPGVRPGTNNIGT</sequence>
<dbReference type="EMBL" id="DAAVPB010000031">
    <property type="protein sequence ID" value="HAF6371210.1"/>
    <property type="molecule type" value="Genomic_DNA"/>
</dbReference>
<comment type="caution">
    <text evidence="1">The sequence shown here is derived from an EMBL/GenBank/DDBJ whole genome shotgun (WGS) entry which is preliminary data.</text>
</comment>
<gene>
    <name evidence="1" type="ORF">G8N11_004181</name>
</gene>
<evidence type="ECO:0000313" key="1">
    <source>
        <dbReference type="EMBL" id="HAF6371210.1"/>
    </source>
</evidence>
<reference evidence="1" key="2">
    <citation type="submission" date="2020-02" db="EMBL/GenBank/DDBJ databases">
        <authorList>
            <consortium name="NCBI Pathogen Detection Project"/>
        </authorList>
    </citation>
    <scope>NUCLEOTIDE SEQUENCE</scope>
    <source>
        <strain evidence="1">MA.JE_S09-001881</strain>
    </source>
</reference>
<accession>A0A750KMV3</accession>
<dbReference type="AlphaFoldDB" id="A0A750KMV3"/>
<name>A0A750KMV3_SALER</name>
<protein>
    <submittedName>
        <fullName evidence="1">Uncharacterized protein</fullName>
    </submittedName>
</protein>
<organism evidence="1">
    <name type="scientific">Salmonella enterica</name>
    <name type="common">Salmonella choleraesuis</name>
    <dbReference type="NCBI Taxonomy" id="28901"/>
    <lineage>
        <taxon>Bacteria</taxon>
        <taxon>Pseudomonadati</taxon>
        <taxon>Pseudomonadota</taxon>
        <taxon>Gammaproteobacteria</taxon>
        <taxon>Enterobacterales</taxon>
        <taxon>Enterobacteriaceae</taxon>
        <taxon>Salmonella</taxon>
    </lineage>
</organism>